<organism evidence="2 3">
    <name type="scientific">Mycena citricolor</name>
    <dbReference type="NCBI Taxonomy" id="2018698"/>
    <lineage>
        <taxon>Eukaryota</taxon>
        <taxon>Fungi</taxon>
        <taxon>Dikarya</taxon>
        <taxon>Basidiomycota</taxon>
        <taxon>Agaricomycotina</taxon>
        <taxon>Agaricomycetes</taxon>
        <taxon>Agaricomycetidae</taxon>
        <taxon>Agaricales</taxon>
        <taxon>Marasmiineae</taxon>
        <taxon>Mycenaceae</taxon>
        <taxon>Mycena</taxon>
    </lineage>
</organism>
<dbReference type="Proteomes" id="UP001295794">
    <property type="component" value="Unassembled WGS sequence"/>
</dbReference>
<sequence>MITRNERNHLGTEKYSKLVLSVIVQKNSNISHCAASARRLTGRMFLISFRSMLCCFFFCHRLAAQARPLQHPGHVDGAKRPCIAPQSRENTGKRNSPCK</sequence>
<name>A0AAD2K370_9AGAR</name>
<feature type="region of interest" description="Disordered" evidence="1">
    <location>
        <begin position="70"/>
        <end position="99"/>
    </location>
</feature>
<reference evidence="2" key="1">
    <citation type="submission" date="2023-11" db="EMBL/GenBank/DDBJ databases">
        <authorList>
            <person name="De Vega J J."/>
            <person name="De Vega J J."/>
        </authorList>
    </citation>
    <scope>NUCLEOTIDE SEQUENCE</scope>
</reference>
<protein>
    <submittedName>
        <fullName evidence="2">Uncharacterized protein</fullName>
    </submittedName>
</protein>
<dbReference type="AlphaFoldDB" id="A0AAD2K370"/>
<keyword evidence="3" id="KW-1185">Reference proteome</keyword>
<evidence type="ECO:0000313" key="2">
    <source>
        <dbReference type="EMBL" id="CAK5276387.1"/>
    </source>
</evidence>
<proteinExistence type="predicted"/>
<evidence type="ECO:0000313" key="3">
    <source>
        <dbReference type="Proteomes" id="UP001295794"/>
    </source>
</evidence>
<gene>
    <name evidence="2" type="ORF">MYCIT1_LOCUS24583</name>
</gene>
<comment type="caution">
    <text evidence="2">The sequence shown here is derived from an EMBL/GenBank/DDBJ whole genome shotgun (WGS) entry which is preliminary data.</text>
</comment>
<dbReference type="EMBL" id="CAVNYO010000406">
    <property type="protein sequence ID" value="CAK5276387.1"/>
    <property type="molecule type" value="Genomic_DNA"/>
</dbReference>
<evidence type="ECO:0000256" key="1">
    <source>
        <dbReference type="SAM" id="MobiDB-lite"/>
    </source>
</evidence>
<accession>A0AAD2K370</accession>